<dbReference type="RefSeq" id="WP_068683852.1">
    <property type="nucleotide sequence ID" value="NZ_LYPA01000064.1"/>
</dbReference>
<gene>
    <name evidence="2" type="ORF">A7K91_04240</name>
</gene>
<dbReference type="STRING" id="1844972.A7K91_04240"/>
<organism evidence="2 3">
    <name type="scientific">Paenibacillus oryzae</name>
    <dbReference type="NCBI Taxonomy" id="1844972"/>
    <lineage>
        <taxon>Bacteria</taxon>
        <taxon>Bacillati</taxon>
        <taxon>Bacillota</taxon>
        <taxon>Bacilli</taxon>
        <taxon>Bacillales</taxon>
        <taxon>Paenibacillaceae</taxon>
        <taxon>Paenibacillus</taxon>
    </lineage>
</organism>
<sequence>MKARFAAPFLLCILFTLASVWSVWIRPINAEHLDQAASGHHIQLQRMNETAAALYAAAASNEKHLAYNRLMKLKQQTESGMLRGFGTEAGWEALDNEMAETEVLLLSGSPSRDWNEGAARIALAVDAISSGSGGLWLQYDKLLEDDLAAIRKAWKRSAGDPAAAALARLNHFEVYASRIGPAALMAGSAHETEQLIQGIKEASALLKAKMAAPDDHQRLQLAIEAAFSSMEASSSAMFEGEAYRSAFKPIAQSSGGPDVTQWVLFFGTVIAAVLTWTGWRKYKQDPFGVKTLH</sequence>
<dbReference type="OrthoDB" id="2464294at2"/>
<dbReference type="InterPro" id="IPR014231">
    <property type="entry name" value="Spore_YpjB"/>
</dbReference>
<accession>A0A1A5YGM7</accession>
<keyword evidence="1" id="KW-0812">Transmembrane</keyword>
<dbReference type="EMBL" id="LYPA01000064">
    <property type="protein sequence ID" value="OBR64801.1"/>
    <property type="molecule type" value="Genomic_DNA"/>
</dbReference>
<name>A0A1A5YGM7_9BACL</name>
<evidence type="ECO:0008006" key="4">
    <source>
        <dbReference type="Google" id="ProtNLM"/>
    </source>
</evidence>
<keyword evidence="1" id="KW-1133">Transmembrane helix</keyword>
<keyword evidence="1" id="KW-0472">Membrane</keyword>
<dbReference type="Proteomes" id="UP000092024">
    <property type="component" value="Unassembled WGS sequence"/>
</dbReference>
<keyword evidence="3" id="KW-1185">Reference proteome</keyword>
<evidence type="ECO:0000256" key="1">
    <source>
        <dbReference type="SAM" id="Phobius"/>
    </source>
</evidence>
<dbReference type="Pfam" id="PF09577">
    <property type="entry name" value="Spore_YpjB"/>
    <property type="match status" value="1"/>
</dbReference>
<comment type="caution">
    <text evidence="2">The sequence shown here is derived from an EMBL/GenBank/DDBJ whole genome shotgun (WGS) entry which is preliminary data.</text>
</comment>
<dbReference type="AlphaFoldDB" id="A0A1A5YGM7"/>
<proteinExistence type="predicted"/>
<feature type="transmembrane region" description="Helical" evidence="1">
    <location>
        <begin position="259"/>
        <end position="279"/>
    </location>
</feature>
<evidence type="ECO:0000313" key="2">
    <source>
        <dbReference type="EMBL" id="OBR64801.1"/>
    </source>
</evidence>
<evidence type="ECO:0000313" key="3">
    <source>
        <dbReference type="Proteomes" id="UP000092024"/>
    </source>
</evidence>
<protein>
    <recommendedName>
        <fullName evidence="4">Sporulation protein</fullName>
    </recommendedName>
</protein>
<reference evidence="2 3" key="1">
    <citation type="submission" date="2016-05" db="EMBL/GenBank/DDBJ databases">
        <title>Paenibacillus oryzae. sp. nov., isolated from the rice root.</title>
        <authorList>
            <person name="Zhang J."/>
            <person name="Zhang X."/>
        </authorList>
    </citation>
    <scope>NUCLEOTIDE SEQUENCE [LARGE SCALE GENOMIC DNA]</scope>
    <source>
        <strain evidence="2 3">1DrF-4</strain>
    </source>
</reference>